<reference evidence="1 2" key="1">
    <citation type="submission" date="2018-06" db="EMBL/GenBank/DDBJ databases">
        <title>Comparative genomics reveals the genomic features of Rhizophagus irregularis, R. cerebriforme, R. diaphanum and Gigaspora rosea, and their symbiotic lifestyle signature.</title>
        <authorList>
            <person name="Morin E."/>
            <person name="San Clemente H."/>
            <person name="Chen E.C.H."/>
            <person name="De La Providencia I."/>
            <person name="Hainaut M."/>
            <person name="Kuo A."/>
            <person name="Kohler A."/>
            <person name="Murat C."/>
            <person name="Tang N."/>
            <person name="Roy S."/>
            <person name="Loubradou J."/>
            <person name="Henrissat B."/>
            <person name="Grigoriev I.V."/>
            <person name="Corradi N."/>
            <person name="Roux C."/>
            <person name="Martin F.M."/>
        </authorList>
    </citation>
    <scope>NUCLEOTIDE SEQUENCE [LARGE SCALE GENOMIC DNA]</scope>
    <source>
        <strain evidence="1 2">DAOM 194757</strain>
    </source>
</reference>
<evidence type="ECO:0000313" key="2">
    <source>
        <dbReference type="Proteomes" id="UP000266673"/>
    </source>
</evidence>
<dbReference type="PANTHER" id="PTHR31511:SF12">
    <property type="entry name" value="RHO TERMINATION FACTOR N-TERMINAL DOMAIN-CONTAINING PROTEIN"/>
    <property type="match status" value="1"/>
</dbReference>
<protein>
    <recommendedName>
        <fullName evidence="3">DNA-directed DNA polymerase</fullName>
    </recommendedName>
</protein>
<accession>A0A397V0J9</accession>
<organism evidence="1 2">
    <name type="scientific">Gigaspora rosea</name>
    <dbReference type="NCBI Taxonomy" id="44941"/>
    <lineage>
        <taxon>Eukaryota</taxon>
        <taxon>Fungi</taxon>
        <taxon>Fungi incertae sedis</taxon>
        <taxon>Mucoromycota</taxon>
        <taxon>Glomeromycotina</taxon>
        <taxon>Glomeromycetes</taxon>
        <taxon>Diversisporales</taxon>
        <taxon>Gigasporaceae</taxon>
        <taxon>Gigaspora</taxon>
    </lineage>
</organism>
<comment type="caution">
    <text evidence="1">The sequence shown here is derived from an EMBL/GenBank/DDBJ whole genome shotgun (WGS) entry which is preliminary data.</text>
</comment>
<proteinExistence type="predicted"/>
<dbReference type="EMBL" id="QKWP01000746">
    <property type="protein sequence ID" value="RIB15411.1"/>
    <property type="molecule type" value="Genomic_DNA"/>
</dbReference>
<gene>
    <name evidence="1" type="ORF">C2G38_2192456</name>
</gene>
<name>A0A397V0J9_9GLOM</name>
<dbReference type="AlphaFoldDB" id="A0A397V0J9"/>
<dbReference type="Proteomes" id="UP000266673">
    <property type="component" value="Unassembled WGS sequence"/>
</dbReference>
<evidence type="ECO:0000313" key="1">
    <source>
        <dbReference type="EMBL" id="RIB15411.1"/>
    </source>
</evidence>
<dbReference type="OrthoDB" id="2404467at2759"/>
<keyword evidence="2" id="KW-1185">Reference proteome</keyword>
<dbReference type="PANTHER" id="PTHR31511">
    <property type="entry name" value="PROTEIN CBG23764"/>
    <property type="match status" value="1"/>
</dbReference>
<sequence length="254" mass="29765">MVVAKTFERYKTMKVGQLKYINSMQFMNNSLANLTKNLDTNYLITSQHFKNYSLDQISLASHKGVYSYDYINSQDRFKKTELPPIYEFYSTLKGKITQDDSKKYRKLLVLDFSHYVLVSALAWDTMLKIAGVKIELFIDMAMHDFIKKAKCEGIAMACKCYFKANNPKMDNVFNLSKPTTWISYINANNLYSWAISQYLPIGNYKWKVSHKYFKNNPNEQKKYLNKILNTEHRQRSELPPYSELAKWVSVSPVP</sequence>
<dbReference type="STRING" id="44941.A0A397V0J9"/>
<evidence type="ECO:0008006" key="3">
    <source>
        <dbReference type="Google" id="ProtNLM"/>
    </source>
</evidence>